<dbReference type="GeneID" id="77730774"/>
<gene>
    <name evidence="1" type="ORF">MKK02DRAFT_41454</name>
</gene>
<dbReference type="Proteomes" id="UP001164286">
    <property type="component" value="Unassembled WGS sequence"/>
</dbReference>
<dbReference type="EMBL" id="JAKWFO010000016">
    <property type="protein sequence ID" value="KAI9631824.1"/>
    <property type="molecule type" value="Genomic_DNA"/>
</dbReference>
<keyword evidence="2" id="KW-1185">Reference proteome</keyword>
<dbReference type="RefSeq" id="XP_052941601.1">
    <property type="nucleotide sequence ID" value="XM_053091569.1"/>
</dbReference>
<dbReference type="AlphaFoldDB" id="A0AA38H3Z6"/>
<evidence type="ECO:0000313" key="1">
    <source>
        <dbReference type="EMBL" id="KAI9631824.1"/>
    </source>
</evidence>
<reference evidence="1" key="1">
    <citation type="journal article" date="2022" name="G3 (Bethesda)">
        <title>High quality genome of the basidiomycete yeast Dioszegia hungarica PDD-24b-2 isolated from cloud water.</title>
        <authorList>
            <person name="Jarrige D."/>
            <person name="Haridas S."/>
            <person name="Bleykasten-Grosshans C."/>
            <person name="Joly M."/>
            <person name="Nadalig T."/>
            <person name="Sancelme M."/>
            <person name="Vuilleumier S."/>
            <person name="Grigoriev I.V."/>
            <person name="Amato P."/>
            <person name="Bringel F."/>
        </authorList>
    </citation>
    <scope>NUCLEOTIDE SEQUENCE</scope>
    <source>
        <strain evidence="1">PDD-24b-2</strain>
    </source>
</reference>
<sequence length="414" mass="46024">MPYSNTPKGALGADFFWTRKFDRAKTFYLPFFDKGPAKRMIVNGMEASGDVKVQWNTARWFTDPNHWLLLEGSWSSAYEDARKAAGATPERKATFVVVVRTEAKGRQSLHQQLGKALYADRIQSAARSTDEERSKLARSLDIFIARLNEAIKITTVEQCQASICVPIHWDLQYTMTGAQVIAQQDALANGVETPAAPSTGTDAGKIILRYRQGQHQYTYLNQTLARPPYTVYPPSATDTVTAFTAERTLGRDGNGTTASTTLNHLAEIQQWPTGDATFSYLRDGAETITWSRDKTESNKATDRIITAILHEGFPGSDASYTLNPAMYQVSVGDLSSWKEVLRAVPTSTRQTDIDLTRKEKAALEAWKREHGGTVILEKDLSDAQRVEQIHAHLMRSYKQGSDLASIRGLRQAGV</sequence>
<name>A0AA38H3Z6_9TREE</name>
<organism evidence="1 2">
    <name type="scientific">Dioszegia hungarica</name>
    <dbReference type="NCBI Taxonomy" id="4972"/>
    <lineage>
        <taxon>Eukaryota</taxon>
        <taxon>Fungi</taxon>
        <taxon>Dikarya</taxon>
        <taxon>Basidiomycota</taxon>
        <taxon>Agaricomycotina</taxon>
        <taxon>Tremellomycetes</taxon>
        <taxon>Tremellales</taxon>
        <taxon>Bulleribasidiaceae</taxon>
        <taxon>Dioszegia</taxon>
    </lineage>
</organism>
<accession>A0AA38H3Z6</accession>
<evidence type="ECO:0000313" key="2">
    <source>
        <dbReference type="Proteomes" id="UP001164286"/>
    </source>
</evidence>
<comment type="caution">
    <text evidence="1">The sequence shown here is derived from an EMBL/GenBank/DDBJ whole genome shotgun (WGS) entry which is preliminary data.</text>
</comment>
<protein>
    <submittedName>
        <fullName evidence="1">Uncharacterized protein</fullName>
    </submittedName>
</protein>
<proteinExistence type="predicted"/>